<dbReference type="RefSeq" id="WP_191616293.1">
    <property type="nucleotide sequence ID" value="NZ_JACYFG010000007.1"/>
</dbReference>
<organism evidence="2 3">
    <name type="scientific">Pelagicoccus enzymogenes</name>
    <dbReference type="NCBI Taxonomy" id="2773457"/>
    <lineage>
        <taxon>Bacteria</taxon>
        <taxon>Pseudomonadati</taxon>
        <taxon>Verrucomicrobiota</taxon>
        <taxon>Opitutia</taxon>
        <taxon>Puniceicoccales</taxon>
        <taxon>Pelagicoccaceae</taxon>
        <taxon>Pelagicoccus</taxon>
    </lineage>
</organism>
<name>A0A927F7I9_9BACT</name>
<dbReference type="InterPro" id="IPR014922">
    <property type="entry name" value="YdhG-like"/>
</dbReference>
<dbReference type="Pfam" id="PF08818">
    <property type="entry name" value="DUF1801"/>
    <property type="match status" value="1"/>
</dbReference>
<accession>A0A927F7I9</accession>
<dbReference type="SUPFAM" id="SSF159888">
    <property type="entry name" value="YdhG-like"/>
    <property type="match status" value="1"/>
</dbReference>
<dbReference type="Proteomes" id="UP000622317">
    <property type="component" value="Unassembled WGS sequence"/>
</dbReference>
<proteinExistence type="predicted"/>
<gene>
    <name evidence="2" type="ORF">IEN85_06595</name>
</gene>
<protein>
    <submittedName>
        <fullName evidence="2">DUF1801 domain-containing protein</fullName>
    </submittedName>
</protein>
<reference evidence="2" key="1">
    <citation type="submission" date="2020-09" db="EMBL/GenBank/DDBJ databases">
        <title>Pelagicoccus enzymogenes sp. nov. with an EPS production, isolated from marine sediment.</title>
        <authorList>
            <person name="Feng X."/>
        </authorList>
    </citation>
    <scope>NUCLEOTIDE SEQUENCE</scope>
    <source>
        <strain evidence="2">NFK12</strain>
    </source>
</reference>
<evidence type="ECO:0000259" key="1">
    <source>
        <dbReference type="Pfam" id="PF08818"/>
    </source>
</evidence>
<comment type="caution">
    <text evidence="2">The sequence shown here is derived from an EMBL/GenBank/DDBJ whole genome shotgun (WGS) entry which is preliminary data.</text>
</comment>
<evidence type="ECO:0000313" key="3">
    <source>
        <dbReference type="Proteomes" id="UP000622317"/>
    </source>
</evidence>
<dbReference type="AlphaFoldDB" id="A0A927F7I9"/>
<sequence length="146" mass="16925">MSQRPPSPATREYFSSLPPNIRGKVLELRELVLEVGRRIEPIGGVEESLKWGEPSYCTIAGSPIRIGWKANRPDRYGLYFHCQTKLVETFRELFPHRLSFEGKRAILFEKDAIVPDKELRQCIEMAFTYHRIKKLPLLGRQVASLR</sequence>
<evidence type="ECO:0000313" key="2">
    <source>
        <dbReference type="EMBL" id="MBD5779156.1"/>
    </source>
</evidence>
<keyword evidence="3" id="KW-1185">Reference proteome</keyword>
<dbReference type="EMBL" id="JACYFG010000007">
    <property type="protein sequence ID" value="MBD5779156.1"/>
    <property type="molecule type" value="Genomic_DNA"/>
</dbReference>
<feature type="domain" description="YdhG-like" evidence="1">
    <location>
        <begin position="24"/>
        <end position="126"/>
    </location>
</feature>